<dbReference type="Gene3D" id="3.40.1360.10">
    <property type="match status" value="1"/>
</dbReference>
<dbReference type="HAMAP" id="MF_00974">
    <property type="entry name" value="DNA_primase_DnaG"/>
    <property type="match status" value="1"/>
</dbReference>
<keyword evidence="9" id="KW-0460">Magnesium</keyword>
<comment type="domain">
    <text evidence="12">Contains an N-terminal zinc-binding domain, a central core domain that contains the primase activity, and a C-terminal DnaB-binding domain.</text>
</comment>
<dbReference type="InterPro" id="IPR013264">
    <property type="entry name" value="DNAG_N"/>
</dbReference>
<dbReference type="NCBIfam" id="TIGR01391">
    <property type="entry name" value="dnaG"/>
    <property type="match status" value="1"/>
</dbReference>
<dbReference type="InterPro" id="IPR037068">
    <property type="entry name" value="DNA_primase_core_N_sf"/>
</dbReference>
<dbReference type="InterPro" id="IPR006295">
    <property type="entry name" value="DNA_primase_DnaG"/>
</dbReference>
<organism evidence="14 15">
    <name type="scientific">Bacteroides caecimuris</name>
    <dbReference type="NCBI Taxonomy" id="1796613"/>
    <lineage>
        <taxon>Bacteria</taxon>
        <taxon>Pseudomonadati</taxon>
        <taxon>Bacteroidota</taxon>
        <taxon>Bacteroidia</taxon>
        <taxon>Bacteroidales</taxon>
        <taxon>Bacteroidaceae</taxon>
        <taxon>Bacteroides</taxon>
    </lineage>
</organism>
<dbReference type="PANTHER" id="PTHR30313">
    <property type="entry name" value="DNA PRIMASE"/>
    <property type="match status" value="1"/>
</dbReference>
<evidence type="ECO:0000256" key="6">
    <source>
        <dbReference type="ARBA" id="ARBA00022723"/>
    </source>
</evidence>
<evidence type="ECO:0000256" key="10">
    <source>
        <dbReference type="ARBA" id="ARBA00023125"/>
    </source>
</evidence>
<keyword evidence="10 12" id="KW-0238">DNA-binding</keyword>
<keyword evidence="1 12" id="KW-0240">DNA-directed RNA polymerase</keyword>
<evidence type="ECO:0000256" key="8">
    <source>
        <dbReference type="ARBA" id="ARBA00022833"/>
    </source>
</evidence>
<dbReference type="GO" id="GO:0003677">
    <property type="term" value="F:DNA binding"/>
    <property type="evidence" value="ECO:0007669"/>
    <property type="project" value="UniProtKB-KW"/>
</dbReference>
<dbReference type="GO" id="GO:0005737">
    <property type="term" value="C:cytoplasm"/>
    <property type="evidence" value="ECO:0007669"/>
    <property type="project" value="TreeGrafter"/>
</dbReference>
<evidence type="ECO:0000313" key="14">
    <source>
        <dbReference type="EMBL" id="TGY38239.1"/>
    </source>
</evidence>
<evidence type="ECO:0000256" key="7">
    <source>
        <dbReference type="ARBA" id="ARBA00022771"/>
    </source>
</evidence>
<dbReference type="RefSeq" id="WP_135999365.1">
    <property type="nucleotide sequence ID" value="NZ_CAOMKE010000012.1"/>
</dbReference>
<evidence type="ECO:0000313" key="15">
    <source>
        <dbReference type="Proteomes" id="UP000309566"/>
    </source>
</evidence>
<keyword evidence="3 12" id="KW-0808">Transferase</keyword>
<dbReference type="GO" id="GO:0006269">
    <property type="term" value="P:DNA replication, synthesis of primer"/>
    <property type="evidence" value="ECO:0007669"/>
    <property type="project" value="UniProtKB-UniRule"/>
</dbReference>
<dbReference type="GO" id="GO:0003899">
    <property type="term" value="F:DNA-directed RNA polymerase activity"/>
    <property type="evidence" value="ECO:0007669"/>
    <property type="project" value="UniProtKB-UniRule"/>
</dbReference>
<dbReference type="Pfam" id="PF13155">
    <property type="entry name" value="Toprim_2"/>
    <property type="match status" value="1"/>
</dbReference>
<dbReference type="InterPro" id="IPR036977">
    <property type="entry name" value="DNA_primase_Znf_CHC2"/>
</dbReference>
<dbReference type="InterPro" id="IPR050219">
    <property type="entry name" value="DnaG_primase"/>
</dbReference>
<dbReference type="EMBL" id="SRYX01000020">
    <property type="protein sequence ID" value="TGY38239.1"/>
    <property type="molecule type" value="Genomic_DNA"/>
</dbReference>
<evidence type="ECO:0000256" key="4">
    <source>
        <dbReference type="ARBA" id="ARBA00022695"/>
    </source>
</evidence>
<dbReference type="PANTHER" id="PTHR30313:SF2">
    <property type="entry name" value="DNA PRIMASE"/>
    <property type="match status" value="1"/>
</dbReference>
<evidence type="ECO:0000256" key="11">
    <source>
        <dbReference type="ARBA" id="ARBA00023163"/>
    </source>
</evidence>
<evidence type="ECO:0000259" key="13">
    <source>
        <dbReference type="PROSITE" id="PS50880"/>
    </source>
</evidence>
<comment type="caution">
    <text evidence="14">The sequence shown here is derived from an EMBL/GenBank/DDBJ whole genome shotgun (WGS) entry which is preliminary data.</text>
</comment>
<proteinExistence type="inferred from homology"/>
<reference evidence="14 15" key="1">
    <citation type="submission" date="2019-04" db="EMBL/GenBank/DDBJ databases">
        <title>Microbes associate with the intestines of laboratory mice.</title>
        <authorList>
            <person name="Navarre W."/>
            <person name="Wong E."/>
            <person name="Huang K."/>
            <person name="Tropini C."/>
            <person name="Ng K."/>
            <person name="Yu B."/>
        </authorList>
    </citation>
    <scope>NUCLEOTIDE SEQUENCE [LARGE SCALE GENOMIC DNA]</scope>
    <source>
        <strain evidence="14 15">NM63_1-25</strain>
    </source>
</reference>
<dbReference type="CDD" id="cd03364">
    <property type="entry name" value="TOPRIM_DnaG_primases"/>
    <property type="match status" value="1"/>
</dbReference>
<comment type="function">
    <text evidence="12">RNA polymerase that catalyzes the synthesis of short RNA molecules used as primers for DNA polymerase during DNA replication.</text>
</comment>
<dbReference type="GO" id="GO:0008270">
    <property type="term" value="F:zinc ion binding"/>
    <property type="evidence" value="ECO:0007669"/>
    <property type="project" value="UniProtKB-UniRule"/>
</dbReference>
<dbReference type="Pfam" id="PF08275">
    <property type="entry name" value="DNAG_N"/>
    <property type="match status" value="1"/>
</dbReference>
<dbReference type="InterPro" id="IPR006171">
    <property type="entry name" value="TOPRIM_dom"/>
</dbReference>
<feature type="zinc finger region" description="CHC2-type" evidence="12">
    <location>
        <begin position="39"/>
        <end position="63"/>
    </location>
</feature>
<keyword evidence="11 12" id="KW-0804">Transcription</keyword>
<keyword evidence="4 12" id="KW-0548">Nucleotidyltransferase</keyword>
<dbReference type="SUPFAM" id="SSF57783">
    <property type="entry name" value="Zinc beta-ribbon"/>
    <property type="match status" value="1"/>
</dbReference>
<keyword evidence="5 12" id="KW-0235">DNA replication</keyword>
<dbReference type="GO" id="GO:0000428">
    <property type="term" value="C:DNA-directed RNA polymerase complex"/>
    <property type="evidence" value="ECO:0007669"/>
    <property type="project" value="UniProtKB-KW"/>
</dbReference>
<evidence type="ECO:0000256" key="2">
    <source>
        <dbReference type="ARBA" id="ARBA00022515"/>
    </source>
</evidence>
<accession>A0A4S2D919</accession>
<keyword evidence="8 12" id="KW-0862">Zinc</keyword>
<comment type="cofactor">
    <cofactor evidence="12">
        <name>Zn(2+)</name>
        <dbReference type="ChEBI" id="CHEBI:29105"/>
    </cofactor>
    <text evidence="12">Binds 1 zinc ion per monomer.</text>
</comment>
<keyword evidence="7 12" id="KW-0863">Zinc-finger</keyword>
<keyword evidence="6 12" id="KW-0479">Metal-binding</keyword>
<keyword evidence="2 12" id="KW-0639">Primosome</keyword>
<dbReference type="Pfam" id="PF01807">
    <property type="entry name" value="Zn_ribbon_DnaG"/>
    <property type="match status" value="1"/>
</dbReference>
<comment type="similarity">
    <text evidence="12">Belongs to the DnaG primase family.</text>
</comment>
<gene>
    <name evidence="12 14" type="primary">dnaG</name>
    <name evidence="14" type="ORF">E5353_07015</name>
</gene>
<dbReference type="Gene3D" id="3.90.580.10">
    <property type="entry name" value="Zinc finger, CHC2-type domain"/>
    <property type="match status" value="1"/>
</dbReference>
<dbReference type="SUPFAM" id="SSF56731">
    <property type="entry name" value="DNA primase core"/>
    <property type="match status" value="1"/>
</dbReference>
<evidence type="ECO:0000256" key="1">
    <source>
        <dbReference type="ARBA" id="ARBA00022478"/>
    </source>
</evidence>
<dbReference type="Gene3D" id="3.90.980.10">
    <property type="entry name" value="DNA primase, catalytic core, N-terminal domain"/>
    <property type="match status" value="1"/>
</dbReference>
<evidence type="ECO:0000256" key="3">
    <source>
        <dbReference type="ARBA" id="ARBA00022679"/>
    </source>
</evidence>
<protein>
    <recommendedName>
        <fullName evidence="12">DNA primase</fullName>
        <ecNumber evidence="12">2.7.7.101</ecNumber>
    </recommendedName>
</protein>
<dbReference type="SMART" id="SM00400">
    <property type="entry name" value="ZnF_CHCC"/>
    <property type="match status" value="1"/>
</dbReference>
<comment type="subunit">
    <text evidence="12">Monomer. Interacts with DnaB.</text>
</comment>
<evidence type="ECO:0000256" key="5">
    <source>
        <dbReference type="ARBA" id="ARBA00022705"/>
    </source>
</evidence>
<dbReference type="EC" id="2.7.7.101" evidence="12"/>
<dbReference type="Proteomes" id="UP000309566">
    <property type="component" value="Unassembled WGS sequence"/>
</dbReference>
<dbReference type="SMART" id="SM00493">
    <property type="entry name" value="TOPRIM"/>
    <property type="match status" value="1"/>
</dbReference>
<dbReference type="InterPro" id="IPR034151">
    <property type="entry name" value="TOPRIM_DnaG_bac"/>
</dbReference>
<dbReference type="PROSITE" id="PS50880">
    <property type="entry name" value="TOPRIM"/>
    <property type="match status" value="1"/>
</dbReference>
<feature type="domain" description="Toprim" evidence="13">
    <location>
        <begin position="256"/>
        <end position="339"/>
    </location>
</feature>
<sequence>MNQIPQEIIERILDEVDIVSEISEDIALHKKGVNYIGLCPFHNEKTPSFTVSPSKGICKCFSCGKGGNVIWYRMQQDGISYPEAIRELGRKHNIEVPTIELSPEQRQRQDERASAMIAITEAYNLFRDNLHSSPEGKAYLAERKISQEIIDMYGVGFAFDYDGLSRTMTSKGYQSENLIAAGVSYWHEEKKRLKDVFWQRVLFPYFNKTGQVIGFTGRAINDQSAKYKNTAETILFTKGKNLYGLYQARAAIQKTDKVYIVEGQFDVLSMAQVNIRNVIGGSGTSFTPEQRKLLHGITSNVVFIYDGDAPGIAAAEKNLQAFVSDEFRVRCIALPAGKDPDDMAKIKGEDLGKWLNQSEMSYVDFMSKVLFAKEDDEFQRLDKTKLILSVILKEKETIIRDSFLGTLAINSGYDLDRLQELIDENHLPEQPARFEPGFIGAEFAKEFIDPEDKEIHLVNDFSRFQTLIGEKEPYIFYSGVPGINDIQELSQLAERVVVHSPDMDCNYRKENADCLMMKELYKFGITVDVATNDKIKGFIYYYVEYYGELICEEAPTPEVQNEYITRCAEMISYAKQAIQTVNLPNWSELLGLKLSSMKELIKPFVNERKSKQKIEHERSDVYNELMSVDTDRLPDYVEESEEYSRMLRRYGFYPLLNKDGIPVSYMFKVDHNSYRRVADFYIDPLFHVYSKNKEENRRVIRINRLYVNKPTYVEWPSSVFVKLTTLQEMLINEGAYNFEGGDAKDYARIWNCISYKFPKCTEIKVYGQQEENCFLFSNGIFHQVDTEWKFEYTDELGLMKHDDEIFYSPAFSKINVGVRKDNDKYEQDRWLVYTDTAQNKRISFSHWAELMDEVYKINDNGKWALLYAIMCAFRSDIHPINRHFTAIFFIGPTMSGKTQIAVSIRSLFIKPEAPSFNLNSGTDAAFFSILERFRDVPQIFEEYNDDMISDIKFQGLKQTCYDGEGKQKRKAATSNDIETSKVNAPAVILGQEAPQKDDNALSNRVVLCEVPKLDSINEDHAQQIFQELKDAEKAGLSYLLLDILRLRPIVRSKFAELQKQCSKELQNRVEAAGSRSGDQTRVINTVSMFLATCRMLTLYAPELKLPFTYDEFLQLAVDKIRKQVDMLVKTDKLAMFFNTIDYLIDKGAIKYGRDFKIERPGRLKLKGGIEKIMQPADTAVLYMNLSNVHKMYVSAMSNGDKPLSLTTLEVNLNSHPAYIGQVSNTRFRWMEVKEIPVGNTIVDPATGQNCTNMTMTRVMDKKEKMTSAVVLNYDTLSRMMGVDFERSERPEESTEPMQQNLPF</sequence>
<dbReference type="FunFam" id="3.90.580.10:FF:000001">
    <property type="entry name" value="DNA primase"/>
    <property type="match status" value="1"/>
</dbReference>
<name>A0A4S2D919_9BACE</name>
<dbReference type="InterPro" id="IPR002694">
    <property type="entry name" value="Znf_CHC2"/>
</dbReference>
<dbReference type="GO" id="GO:1990077">
    <property type="term" value="C:primosome complex"/>
    <property type="evidence" value="ECO:0007669"/>
    <property type="project" value="UniProtKB-KW"/>
</dbReference>
<evidence type="ECO:0000256" key="9">
    <source>
        <dbReference type="ARBA" id="ARBA00022842"/>
    </source>
</evidence>
<dbReference type="InterPro" id="IPR030846">
    <property type="entry name" value="DnaG_bac"/>
</dbReference>
<evidence type="ECO:0000256" key="12">
    <source>
        <dbReference type="HAMAP-Rule" id="MF_00974"/>
    </source>
</evidence>
<comment type="catalytic activity">
    <reaction evidence="12">
        <text>ssDNA + n NTP = ssDNA/pppN(pN)n-1 hybrid + (n-1) diphosphate.</text>
        <dbReference type="EC" id="2.7.7.101"/>
    </reaction>
</comment>